<dbReference type="EMBL" id="CP053073">
    <property type="protein sequence ID" value="QJR14612.1"/>
    <property type="molecule type" value="Genomic_DNA"/>
</dbReference>
<name>A0A6M4H5P1_9PROT</name>
<protein>
    <submittedName>
        <fullName evidence="1">Uncharacterized protein</fullName>
    </submittedName>
</protein>
<accession>A0A6M4H5P1</accession>
<dbReference type="AlphaFoldDB" id="A0A6M4H5P1"/>
<evidence type="ECO:0000313" key="1">
    <source>
        <dbReference type="EMBL" id="QJR14612.1"/>
    </source>
</evidence>
<proteinExistence type="predicted"/>
<keyword evidence="2" id="KW-1185">Reference proteome</keyword>
<dbReference type="InParanoid" id="A0A6M4H5P1"/>
<organism evidence="1 2">
    <name type="scientific">Usitatibacter palustris</name>
    <dbReference type="NCBI Taxonomy" id="2732487"/>
    <lineage>
        <taxon>Bacteria</taxon>
        <taxon>Pseudomonadati</taxon>
        <taxon>Pseudomonadota</taxon>
        <taxon>Betaproteobacteria</taxon>
        <taxon>Nitrosomonadales</taxon>
        <taxon>Usitatibacteraceae</taxon>
        <taxon>Usitatibacter</taxon>
    </lineage>
</organism>
<sequence>MSTQMQTLSVRIPSEDLEWLSALEVSGASTPSDKLRALLAQMRKQHQGTMDHMTCVAWLRDLLGPFVVALREVENRHRMHSDAINAVVEWLPQIMATMLSERRFGKDAQAHVTEIEAALVQRCFQLFSTLMRLGVTPAAECYDPHAIERHLPRILELAGLISADRKSRKET</sequence>
<dbReference type="RefSeq" id="WP_171161346.1">
    <property type="nucleotide sequence ID" value="NZ_CP053073.1"/>
</dbReference>
<dbReference type="Proteomes" id="UP000503096">
    <property type="component" value="Chromosome"/>
</dbReference>
<evidence type="ECO:0000313" key="2">
    <source>
        <dbReference type="Proteomes" id="UP000503096"/>
    </source>
</evidence>
<dbReference type="KEGG" id="upl:DSM104440_01419"/>
<reference evidence="1 2" key="1">
    <citation type="submission" date="2020-04" db="EMBL/GenBank/DDBJ databases">
        <title>Usitatibacter rugosus gen. nov., sp. nov. and Usitatibacter palustris sp. nov., novel members of Usitatibacteraceae fam. nov. within the order Nitrosomonadales isolated from soil.</title>
        <authorList>
            <person name="Huber K.J."/>
            <person name="Neumann-Schaal M."/>
            <person name="Geppert A."/>
            <person name="Luckner M."/>
            <person name="Wanner G."/>
            <person name="Overmann J."/>
        </authorList>
    </citation>
    <scope>NUCLEOTIDE SEQUENCE [LARGE SCALE GENOMIC DNA]</scope>
    <source>
        <strain evidence="1 2">Swamp67</strain>
    </source>
</reference>
<gene>
    <name evidence="1" type="ORF">DSM104440_01419</name>
</gene>